<evidence type="ECO:0000313" key="1">
    <source>
        <dbReference type="EMBL" id="GFP87131.1"/>
    </source>
</evidence>
<comment type="caution">
    <text evidence="1">The sequence shown here is derived from an EMBL/GenBank/DDBJ whole genome shotgun (WGS) entry which is preliminary data.</text>
</comment>
<keyword evidence="2" id="KW-1185">Reference proteome</keyword>
<proteinExistence type="predicted"/>
<organism evidence="1 2">
    <name type="scientific">Phtheirospermum japonicum</name>
    <dbReference type="NCBI Taxonomy" id="374723"/>
    <lineage>
        <taxon>Eukaryota</taxon>
        <taxon>Viridiplantae</taxon>
        <taxon>Streptophyta</taxon>
        <taxon>Embryophyta</taxon>
        <taxon>Tracheophyta</taxon>
        <taxon>Spermatophyta</taxon>
        <taxon>Magnoliopsida</taxon>
        <taxon>eudicotyledons</taxon>
        <taxon>Gunneridae</taxon>
        <taxon>Pentapetalae</taxon>
        <taxon>asterids</taxon>
        <taxon>lamiids</taxon>
        <taxon>Lamiales</taxon>
        <taxon>Orobanchaceae</taxon>
        <taxon>Orobanchaceae incertae sedis</taxon>
        <taxon>Phtheirospermum</taxon>
    </lineage>
</organism>
<evidence type="ECO:0000313" key="2">
    <source>
        <dbReference type="Proteomes" id="UP000653305"/>
    </source>
</evidence>
<sequence>MELTGLIGNWRLLGGRDPLLFSDGNFDECVSRRKKLILTDVADRLILTEEKTDLSVDKKLKWRALGRVWRIG</sequence>
<reference evidence="1" key="1">
    <citation type="submission" date="2020-07" db="EMBL/GenBank/DDBJ databases">
        <title>Ethylene signaling mediates host invasion by parasitic plants.</title>
        <authorList>
            <person name="Yoshida S."/>
        </authorList>
    </citation>
    <scope>NUCLEOTIDE SEQUENCE</scope>
    <source>
        <strain evidence="1">Okayama</strain>
    </source>
</reference>
<gene>
    <name evidence="1" type="ORF">PHJA_000856800</name>
</gene>
<dbReference type="AlphaFoldDB" id="A0A830BYM0"/>
<protein>
    <submittedName>
        <fullName evidence="1">Uncharacterized protein</fullName>
    </submittedName>
</protein>
<accession>A0A830BYM0</accession>
<dbReference type="EMBL" id="BMAC01000137">
    <property type="protein sequence ID" value="GFP87131.1"/>
    <property type="molecule type" value="Genomic_DNA"/>
</dbReference>
<dbReference type="Proteomes" id="UP000653305">
    <property type="component" value="Unassembled WGS sequence"/>
</dbReference>
<name>A0A830BYM0_9LAMI</name>